<dbReference type="InterPro" id="IPR004827">
    <property type="entry name" value="bZIP"/>
</dbReference>
<dbReference type="PANTHER" id="PTHR46105:SF8">
    <property type="entry name" value="TRANSCRIPTION REGULATOR PROTEIN BACH2"/>
    <property type="match status" value="1"/>
</dbReference>
<accession>A0A671SSM8</accession>
<protein>
    <submittedName>
        <fullName evidence="6">Transcription regulator protein BACH2-like</fullName>
    </submittedName>
</protein>
<evidence type="ECO:0000313" key="7">
    <source>
        <dbReference type="Proteomes" id="UP000472260"/>
    </source>
</evidence>
<evidence type="ECO:0000259" key="5">
    <source>
        <dbReference type="PROSITE" id="PS50217"/>
    </source>
</evidence>
<evidence type="ECO:0000256" key="1">
    <source>
        <dbReference type="ARBA" id="ARBA00023015"/>
    </source>
</evidence>
<dbReference type="PROSITE" id="PS50217">
    <property type="entry name" value="BZIP"/>
    <property type="match status" value="1"/>
</dbReference>
<dbReference type="SUPFAM" id="SSF54695">
    <property type="entry name" value="POZ domain"/>
    <property type="match status" value="1"/>
</dbReference>
<sequence length="157" mass="18349">MSTEEKPEAPMYVYESTVHCANILLCLNEQRKQDVLCDVTVLVEGREIRAHRAVLAACSQYFSLLLRGQTEHEPVINLPQKVKLPFSIDHITELPRNDFQLMIKMHTLTSDQLDFIHSMRRRNKNRIAAQRCRKRKLDCIQNLEREIHKLVGCDQQP</sequence>
<reference evidence="6" key="2">
    <citation type="submission" date="2025-09" db="UniProtKB">
        <authorList>
            <consortium name="Ensembl"/>
        </authorList>
    </citation>
    <scope>IDENTIFICATION</scope>
</reference>
<dbReference type="PANTHER" id="PTHR46105">
    <property type="entry name" value="AGAP004733-PA"/>
    <property type="match status" value="1"/>
</dbReference>
<keyword evidence="2" id="KW-0238">DNA-binding</keyword>
<name>A0A671SSM8_9TELE</name>
<dbReference type="GO" id="GO:0000978">
    <property type="term" value="F:RNA polymerase II cis-regulatory region sequence-specific DNA binding"/>
    <property type="evidence" value="ECO:0007669"/>
    <property type="project" value="TreeGrafter"/>
</dbReference>
<dbReference type="Proteomes" id="UP000472260">
    <property type="component" value="Unassembled WGS sequence"/>
</dbReference>
<dbReference type="Gene3D" id="3.30.710.10">
    <property type="entry name" value="Potassium Channel Kv1.1, Chain A"/>
    <property type="match status" value="1"/>
</dbReference>
<dbReference type="InterPro" id="IPR000210">
    <property type="entry name" value="BTB/POZ_dom"/>
</dbReference>
<dbReference type="InterPro" id="IPR011333">
    <property type="entry name" value="SKP1/BTB/POZ_sf"/>
</dbReference>
<keyword evidence="7" id="KW-1185">Reference proteome</keyword>
<dbReference type="PROSITE" id="PS00036">
    <property type="entry name" value="BZIP_BASIC"/>
    <property type="match status" value="1"/>
</dbReference>
<gene>
    <name evidence="6" type="primary">LOC107680794</name>
</gene>
<feature type="domain" description="BTB" evidence="4">
    <location>
        <begin position="37"/>
        <end position="104"/>
    </location>
</feature>
<keyword evidence="1" id="KW-0805">Transcription regulation</keyword>
<dbReference type="InterPro" id="IPR050457">
    <property type="entry name" value="ZnFinger_BTB_dom_contain"/>
</dbReference>
<dbReference type="Pfam" id="PF00651">
    <property type="entry name" value="BTB"/>
    <property type="match status" value="1"/>
</dbReference>
<dbReference type="InterPro" id="IPR004826">
    <property type="entry name" value="bZIP_Maf"/>
</dbReference>
<dbReference type="Ensembl" id="ENSSANT00000105384.1">
    <property type="protein sequence ID" value="ENSSANP00000099253.1"/>
    <property type="gene ID" value="ENSSANG00000048832.1"/>
</dbReference>
<organism evidence="6 7">
    <name type="scientific">Sinocyclocheilus anshuiensis</name>
    <dbReference type="NCBI Taxonomy" id="1608454"/>
    <lineage>
        <taxon>Eukaryota</taxon>
        <taxon>Metazoa</taxon>
        <taxon>Chordata</taxon>
        <taxon>Craniata</taxon>
        <taxon>Vertebrata</taxon>
        <taxon>Euteleostomi</taxon>
        <taxon>Actinopterygii</taxon>
        <taxon>Neopterygii</taxon>
        <taxon>Teleostei</taxon>
        <taxon>Ostariophysi</taxon>
        <taxon>Cypriniformes</taxon>
        <taxon>Cyprinidae</taxon>
        <taxon>Cyprininae</taxon>
        <taxon>Sinocyclocheilus</taxon>
    </lineage>
</organism>
<dbReference type="PROSITE" id="PS50097">
    <property type="entry name" value="BTB"/>
    <property type="match status" value="1"/>
</dbReference>
<proteinExistence type="predicted"/>
<feature type="domain" description="BZIP" evidence="5">
    <location>
        <begin position="120"/>
        <end position="150"/>
    </location>
</feature>
<dbReference type="SUPFAM" id="SSF47454">
    <property type="entry name" value="A DNA-binding domain in eukaryotic transcription factors"/>
    <property type="match status" value="1"/>
</dbReference>
<dbReference type="Gene3D" id="1.20.5.170">
    <property type="match status" value="1"/>
</dbReference>
<evidence type="ECO:0000256" key="2">
    <source>
        <dbReference type="ARBA" id="ARBA00023125"/>
    </source>
</evidence>
<evidence type="ECO:0000313" key="6">
    <source>
        <dbReference type="Ensembl" id="ENSSANP00000099253.1"/>
    </source>
</evidence>
<dbReference type="InterPro" id="IPR008917">
    <property type="entry name" value="TF_DNA-bd_sf"/>
</dbReference>
<dbReference type="GO" id="GO:0000981">
    <property type="term" value="F:DNA-binding transcription factor activity, RNA polymerase II-specific"/>
    <property type="evidence" value="ECO:0007669"/>
    <property type="project" value="TreeGrafter"/>
</dbReference>
<evidence type="ECO:0000259" key="4">
    <source>
        <dbReference type="PROSITE" id="PS50097"/>
    </source>
</evidence>
<dbReference type="AlphaFoldDB" id="A0A671SSM8"/>
<keyword evidence="3" id="KW-0804">Transcription</keyword>
<reference evidence="6" key="1">
    <citation type="submission" date="2025-08" db="UniProtKB">
        <authorList>
            <consortium name="Ensembl"/>
        </authorList>
    </citation>
    <scope>IDENTIFICATION</scope>
</reference>
<evidence type="ECO:0000256" key="3">
    <source>
        <dbReference type="ARBA" id="ARBA00023163"/>
    </source>
</evidence>
<dbReference type="Pfam" id="PF03131">
    <property type="entry name" value="bZIP_Maf"/>
    <property type="match status" value="1"/>
</dbReference>